<dbReference type="GO" id="GO:0006284">
    <property type="term" value="P:base-excision repair"/>
    <property type="evidence" value="ECO:0007669"/>
    <property type="project" value="InterPro"/>
</dbReference>
<dbReference type="PANTHER" id="PTHR30037">
    <property type="entry name" value="DNA-3-METHYLADENINE GLYCOSYLASE 1"/>
    <property type="match status" value="1"/>
</dbReference>
<dbReference type="SUPFAM" id="SSF48150">
    <property type="entry name" value="DNA-glycosylase"/>
    <property type="match status" value="1"/>
</dbReference>
<dbReference type="Pfam" id="PF03352">
    <property type="entry name" value="Adenine_glyco"/>
    <property type="match status" value="1"/>
</dbReference>
<organism evidence="2 3">
    <name type="scientific">Secundilactobacillus kimchicus JCM 15530</name>
    <dbReference type="NCBI Taxonomy" id="1302272"/>
    <lineage>
        <taxon>Bacteria</taxon>
        <taxon>Bacillati</taxon>
        <taxon>Bacillota</taxon>
        <taxon>Bacilli</taxon>
        <taxon>Lactobacillales</taxon>
        <taxon>Lactobacillaceae</taxon>
        <taxon>Secundilactobacillus</taxon>
    </lineage>
</organism>
<name>A0A0R1HVA2_9LACO</name>
<protein>
    <submittedName>
        <fullName evidence="2">DNA-3-methyladenine glycosylase</fullName>
    </submittedName>
</protein>
<keyword evidence="1" id="KW-0862">Zinc</keyword>
<evidence type="ECO:0000256" key="1">
    <source>
        <dbReference type="PIRSR" id="PIRSR605019-1"/>
    </source>
</evidence>
<dbReference type="PATRIC" id="fig|1302272.5.peg.2530"/>
<dbReference type="Gene3D" id="1.10.340.30">
    <property type="entry name" value="Hypothetical protein, domain 2"/>
    <property type="match status" value="1"/>
</dbReference>
<evidence type="ECO:0000313" key="2">
    <source>
        <dbReference type="EMBL" id="KRK47362.1"/>
    </source>
</evidence>
<feature type="binding site" evidence="1">
    <location>
        <position position="167"/>
    </location>
    <ligand>
        <name>Zn(2+)</name>
        <dbReference type="ChEBI" id="CHEBI:29105"/>
    </ligand>
</feature>
<reference evidence="2 3" key="1">
    <citation type="journal article" date="2015" name="Genome Announc.">
        <title>Expanding the biotechnology potential of lactobacilli through comparative genomics of 213 strains and associated genera.</title>
        <authorList>
            <person name="Sun Z."/>
            <person name="Harris H.M."/>
            <person name="McCann A."/>
            <person name="Guo C."/>
            <person name="Argimon S."/>
            <person name="Zhang W."/>
            <person name="Yang X."/>
            <person name="Jeffery I.B."/>
            <person name="Cooney J.C."/>
            <person name="Kagawa T.F."/>
            <person name="Liu W."/>
            <person name="Song Y."/>
            <person name="Salvetti E."/>
            <person name="Wrobel A."/>
            <person name="Rasinkangas P."/>
            <person name="Parkhill J."/>
            <person name="Rea M.C."/>
            <person name="O'Sullivan O."/>
            <person name="Ritari J."/>
            <person name="Douillard F.P."/>
            <person name="Paul Ross R."/>
            <person name="Yang R."/>
            <person name="Briner A.E."/>
            <person name="Felis G.E."/>
            <person name="de Vos W.M."/>
            <person name="Barrangou R."/>
            <person name="Klaenhammer T.R."/>
            <person name="Caufield P.W."/>
            <person name="Cui Y."/>
            <person name="Zhang H."/>
            <person name="O'Toole P.W."/>
        </authorList>
    </citation>
    <scope>NUCLEOTIDE SEQUENCE [LARGE SCALE GENOMIC DNA]</scope>
    <source>
        <strain evidence="2 3">JCM 15530</strain>
    </source>
</reference>
<feature type="binding site" evidence="1">
    <location>
        <position position="163"/>
    </location>
    <ligand>
        <name>Zn(2+)</name>
        <dbReference type="ChEBI" id="CHEBI:29105"/>
    </ligand>
</feature>
<dbReference type="GO" id="GO:0046872">
    <property type="term" value="F:metal ion binding"/>
    <property type="evidence" value="ECO:0007669"/>
    <property type="project" value="UniProtKB-KW"/>
</dbReference>
<comment type="caution">
    <text evidence="2">The sequence shown here is derived from an EMBL/GenBank/DDBJ whole genome shotgun (WGS) entry which is preliminary data.</text>
</comment>
<dbReference type="Proteomes" id="UP000050911">
    <property type="component" value="Unassembled WGS sequence"/>
</dbReference>
<dbReference type="InterPro" id="IPR011257">
    <property type="entry name" value="DNA_glycosylase"/>
</dbReference>
<dbReference type="InterPro" id="IPR052891">
    <property type="entry name" value="DNA-3mA_glycosylase"/>
</dbReference>
<evidence type="ECO:0000313" key="3">
    <source>
        <dbReference type="Proteomes" id="UP000050911"/>
    </source>
</evidence>
<keyword evidence="3" id="KW-1185">Reference proteome</keyword>
<proteinExistence type="predicted"/>
<dbReference type="EMBL" id="AZCX01000009">
    <property type="protein sequence ID" value="KRK47362.1"/>
    <property type="molecule type" value="Genomic_DNA"/>
</dbReference>
<feature type="binding site" evidence="1">
    <location>
        <position position="5"/>
    </location>
    <ligand>
        <name>Zn(2+)</name>
        <dbReference type="ChEBI" id="CHEBI:29105"/>
    </ligand>
</feature>
<dbReference type="InterPro" id="IPR005019">
    <property type="entry name" value="Adenine_glyco"/>
</dbReference>
<keyword evidence="1" id="KW-0479">Metal-binding</keyword>
<accession>A0A0R1HVA2</accession>
<dbReference type="GO" id="GO:0008725">
    <property type="term" value="F:DNA-3-methyladenine glycosylase activity"/>
    <property type="evidence" value="ECO:0007669"/>
    <property type="project" value="InterPro"/>
</dbReference>
<dbReference type="PANTHER" id="PTHR30037:SF4">
    <property type="entry name" value="DNA-3-METHYLADENINE GLYCOSYLASE I"/>
    <property type="match status" value="1"/>
</dbReference>
<sequence length="182" mass="20280">MQTYHDTEWGFPTTDETETFELMVLEMMQAGLSWQTVLNKRAAFRAAFADFDIDQVAAFDAEKIAALMQDTGIIRNRRKIDAAVNNAQQMKRWHAAGKSLNAYLWQQAGGHQLVAQFATSASVPAQTPLAQQISKTLKKKGFKFLGPTIVTSWLQALGIQNDHVLTCEFRQAAIEAAKSQAF</sequence>
<dbReference type="STRING" id="1302272.FC96_GL002481"/>
<dbReference type="AlphaFoldDB" id="A0A0R1HVA2"/>
<gene>
    <name evidence="2" type="ORF">FC96_GL002481</name>
</gene>